<organism evidence="1 2">
    <name type="scientific">Brachionus calyciflorus</name>
    <dbReference type="NCBI Taxonomy" id="104777"/>
    <lineage>
        <taxon>Eukaryota</taxon>
        <taxon>Metazoa</taxon>
        <taxon>Spiralia</taxon>
        <taxon>Gnathifera</taxon>
        <taxon>Rotifera</taxon>
        <taxon>Eurotatoria</taxon>
        <taxon>Monogononta</taxon>
        <taxon>Pseudotrocha</taxon>
        <taxon>Ploima</taxon>
        <taxon>Brachionidae</taxon>
        <taxon>Brachionus</taxon>
    </lineage>
</organism>
<sequence>MKSMTGIRHNGRHNVYLKYTIKFIPIAQDFSSANFQKQELFIKLHDDILNNLDNKDKVMILFNHSSLQYPVSTPFLSRDDLTPLLMMRLIEKVSQSNKNRLF</sequence>
<proteinExistence type="predicted"/>
<reference evidence="1" key="1">
    <citation type="submission" date="2021-02" db="EMBL/GenBank/DDBJ databases">
        <authorList>
            <person name="Nowell W R."/>
        </authorList>
    </citation>
    <scope>NUCLEOTIDE SEQUENCE</scope>
    <source>
        <strain evidence="1">Ploen Becks lab</strain>
    </source>
</reference>
<accession>A0A814E779</accession>
<protein>
    <submittedName>
        <fullName evidence="1">Uncharacterized protein</fullName>
    </submittedName>
</protein>
<dbReference type="EMBL" id="CAJNOC010003055">
    <property type="protein sequence ID" value="CAF0965536.1"/>
    <property type="molecule type" value="Genomic_DNA"/>
</dbReference>
<evidence type="ECO:0000313" key="1">
    <source>
        <dbReference type="EMBL" id="CAF0965536.1"/>
    </source>
</evidence>
<keyword evidence="2" id="KW-1185">Reference proteome</keyword>
<gene>
    <name evidence="1" type="ORF">OXX778_LOCUS14645</name>
</gene>
<name>A0A814E779_9BILA</name>
<dbReference type="Proteomes" id="UP000663879">
    <property type="component" value="Unassembled WGS sequence"/>
</dbReference>
<dbReference type="AlphaFoldDB" id="A0A814E779"/>
<comment type="caution">
    <text evidence="1">The sequence shown here is derived from an EMBL/GenBank/DDBJ whole genome shotgun (WGS) entry which is preliminary data.</text>
</comment>
<evidence type="ECO:0000313" key="2">
    <source>
        <dbReference type="Proteomes" id="UP000663879"/>
    </source>
</evidence>